<evidence type="ECO:0000256" key="3">
    <source>
        <dbReference type="PROSITE-ProRule" id="PRU01191"/>
    </source>
</evidence>
<dbReference type="EMBL" id="JADFTS010000006">
    <property type="protein sequence ID" value="KAF9603575.1"/>
    <property type="molecule type" value="Genomic_DNA"/>
</dbReference>
<feature type="short sequence motif" description="VHIID" evidence="3">
    <location>
        <begin position="188"/>
        <end position="192"/>
    </location>
</feature>
<evidence type="ECO:0000313" key="4">
    <source>
        <dbReference type="EMBL" id="KAF9603575.1"/>
    </source>
</evidence>
<reference evidence="4 5" key="1">
    <citation type="submission" date="2020-10" db="EMBL/GenBank/DDBJ databases">
        <title>The Coptis chinensis genome and diversification of protoberbering-type alkaloids.</title>
        <authorList>
            <person name="Wang B."/>
            <person name="Shu S."/>
            <person name="Song C."/>
            <person name="Liu Y."/>
        </authorList>
    </citation>
    <scope>NUCLEOTIDE SEQUENCE [LARGE SCALE GENOMIC DNA]</scope>
    <source>
        <strain evidence="4">HL-2020</strain>
        <tissue evidence="4">Leaf</tissue>
    </source>
</reference>
<dbReference type="Proteomes" id="UP000631114">
    <property type="component" value="Unassembled WGS sequence"/>
</dbReference>
<feature type="region of interest" description="SAW" evidence="3">
    <location>
        <begin position="365"/>
        <end position="449"/>
    </location>
</feature>
<keyword evidence="2" id="KW-0804">Transcription</keyword>
<name>A0A835HMH6_9MAGN</name>
<evidence type="ECO:0000256" key="2">
    <source>
        <dbReference type="ARBA" id="ARBA00023163"/>
    </source>
</evidence>
<sequence>MEDEVDIDNEEEVLLDLNLAYTCKENKRKLKYGSNSMQPYKGYEGKIYELLQMREQMLRLDPMRRGVVEDGKGLQLIHLLLISATAVDDRNIESAAQNLYQLYQHVSLSGDSVQRVAAYFADGLSARLLTRKSPFYDMIIKDPTPEEEFLAFTELYKASPYYQFAHFTANQEIIEAYEAEEKQNNRTLHVIDFDISYGFQWPSLIQSLSEKATIANQICLRITGFGRSLEELVETESRLVNFANSCSNLTFEFQGVLRGSEPIHLRKKKNETVAVNLVFHLHTITNSMHMSSTFKSIYRFHPSIVILVEKDSSRTHRSFLSRFMESLHYFAAMFDSLDDCLSPESVERLCIEKNHLGKEIKRMMNYEKDEENHQRLETWKGRLESKGFVSKKLSSRSVIQAKLLLKIRSHSSPVVYGGGNGFRVLEREEGCALSLGWQDRFLVTASAWKCM</sequence>
<dbReference type="PROSITE" id="PS50985">
    <property type="entry name" value="GRAS"/>
    <property type="match status" value="1"/>
</dbReference>
<gene>
    <name evidence="4" type="ORF">IFM89_037074</name>
</gene>
<protein>
    <submittedName>
        <fullName evidence="4">Uncharacterized protein</fullName>
    </submittedName>
</protein>
<evidence type="ECO:0000313" key="5">
    <source>
        <dbReference type="Proteomes" id="UP000631114"/>
    </source>
</evidence>
<comment type="similarity">
    <text evidence="3">Belongs to the GRAS family.</text>
</comment>
<comment type="caution">
    <text evidence="3">Lacks conserved residue(s) required for the propagation of feature annotation.</text>
</comment>
<dbReference type="PANTHER" id="PTHR31636">
    <property type="entry name" value="OSJNBA0084A10.13 PROTEIN-RELATED"/>
    <property type="match status" value="1"/>
</dbReference>
<keyword evidence="5" id="KW-1185">Reference proteome</keyword>
<comment type="caution">
    <text evidence="4">The sequence shown here is derived from an EMBL/GenBank/DDBJ whole genome shotgun (WGS) entry which is preliminary data.</text>
</comment>
<evidence type="ECO:0000256" key="1">
    <source>
        <dbReference type="ARBA" id="ARBA00023015"/>
    </source>
</evidence>
<accession>A0A835HMH6</accession>
<proteinExistence type="inferred from homology"/>
<dbReference type="OrthoDB" id="1934063at2759"/>
<dbReference type="InterPro" id="IPR005202">
    <property type="entry name" value="TF_GRAS"/>
</dbReference>
<dbReference type="Pfam" id="PF03514">
    <property type="entry name" value="GRAS"/>
    <property type="match status" value="1"/>
</dbReference>
<dbReference type="AlphaFoldDB" id="A0A835HMH6"/>
<keyword evidence="1" id="KW-0805">Transcription regulation</keyword>
<organism evidence="4 5">
    <name type="scientific">Coptis chinensis</name>
    <dbReference type="NCBI Taxonomy" id="261450"/>
    <lineage>
        <taxon>Eukaryota</taxon>
        <taxon>Viridiplantae</taxon>
        <taxon>Streptophyta</taxon>
        <taxon>Embryophyta</taxon>
        <taxon>Tracheophyta</taxon>
        <taxon>Spermatophyta</taxon>
        <taxon>Magnoliopsida</taxon>
        <taxon>Ranunculales</taxon>
        <taxon>Ranunculaceae</taxon>
        <taxon>Coptidoideae</taxon>
        <taxon>Coptis</taxon>
    </lineage>
</organism>